<feature type="compositionally biased region" description="Low complexity" evidence="5">
    <location>
        <begin position="528"/>
        <end position="539"/>
    </location>
</feature>
<proteinExistence type="predicted"/>
<feature type="region of interest" description="Disordered" evidence="5">
    <location>
        <begin position="330"/>
        <end position="726"/>
    </location>
</feature>
<dbReference type="eggNOG" id="KOG4299">
    <property type="taxonomic scope" value="Eukaryota"/>
</dbReference>
<reference evidence="7 8" key="1">
    <citation type="journal article" date="2011" name="Nat. Biotechnol.">
        <title>Comparative genomic analysis of the thermophilic biomass-degrading fungi Myceliophthora thermophila and Thielavia terrestris.</title>
        <authorList>
            <person name="Berka R.M."/>
            <person name="Grigoriev I.V."/>
            <person name="Otillar R."/>
            <person name="Salamov A."/>
            <person name="Grimwood J."/>
            <person name="Reid I."/>
            <person name="Ishmael N."/>
            <person name="John T."/>
            <person name="Darmond C."/>
            <person name="Moisan M.-C."/>
            <person name="Henrissat B."/>
            <person name="Coutinho P.M."/>
            <person name="Lombard V."/>
            <person name="Natvig D.O."/>
            <person name="Lindquist E."/>
            <person name="Schmutz J."/>
            <person name="Lucas S."/>
            <person name="Harris P."/>
            <person name="Powlowski J."/>
            <person name="Bellemare A."/>
            <person name="Taylor D."/>
            <person name="Butler G."/>
            <person name="de Vries R.P."/>
            <person name="Allijn I.E."/>
            <person name="van den Brink J."/>
            <person name="Ushinsky S."/>
            <person name="Storms R."/>
            <person name="Powell A.J."/>
            <person name="Paulsen I.T."/>
            <person name="Elbourne L.D.H."/>
            <person name="Baker S.E."/>
            <person name="Magnuson J."/>
            <person name="LaBoissiere S."/>
            <person name="Clutterbuck A.J."/>
            <person name="Martinez D."/>
            <person name="Wogulis M."/>
            <person name="de Leon A.L."/>
            <person name="Rey M.W."/>
            <person name="Tsang A."/>
        </authorList>
    </citation>
    <scope>NUCLEOTIDE SEQUENCE [LARGE SCALE GENOMIC DNA]</scope>
    <source>
        <strain evidence="8">ATCC 38088 / NRRL 8126</strain>
    </source>
</reference>
<dbReference type="CDD" id="cd15534">
    <property type="entry name" value="PHD2_PHF12_Rco1"/>
    <property type="match status" value="1"/>
</dbReference>
<evidence type="ECO:0000313" key="8">
    <source>
        <dbReference type="Proteomes" id="UP000008181"/>
    </source>
</evidence>
<dbReference type="InterPro" id="IPR001965">
    <property type="entry name" value="Znf_PHD"/>
</dbReference>
<dbReference type="AlphaFoldDB" id="G2RAN5"/>
<evidence type="ECO:0000256" key="4">
    <source>
        <dbReference type="PROSITE-ProRule" id="PRU00146"/>
    </source>
</evidence>
<dbReference type="GO" id="GO:0008270">
    <property type="term" value="F:zinc ion binding"/>
    <property type="evidence" value="ECO:0007669"/>
    <property type="project" value="UniProtKB-KW"/>
</dbReference>
<feature type="region of interest" description="Disordered" evidence="5">
    <location>
        <begin position="1"/>
        <end position="65"/>
    </location>
</feature>
<dbReference type="OrthoDB" id="5876363at2759"/>
<keyword evidence="8" id="KW-1185">Reference proteome</keyword>
<evidence type="ECO:0000256" key="3">
    <source>
        <dbReference type="ARBA" id="ARBA00022833"/>
    </source>
</evidence>
<feature type="compositionally biased region" description="Basic residues" evidence="5">
    <location>
        <begin position="679"/>
        <end position="698"/>
    </location>
</feature>
<dbReference type="GeneID" id="11522373"/>
<dbReference type="GO" id="GO:0006357">
    <property type="term" value="P:regulation of transcription by RNA polymerase II"/>
    <property type="evidence" value="ECO:0007669"/>
    <property type="project" value="TreeGrafter"/>
</dbReference>
<evidence type="ECO:0000256" key="2">
    <source>
        <dbReference type="ARBA" id="ARBA00022771"/>
    </source>
</evidence>
<keyword evidence="3" id="KW-0862">Zinc</keyword>
<feature type="compositionally biased region" description="Low complexity" evidence="5">
    <location>
        <begin position="414"/>
        <end position="430"/>
    </location>
</feature>
<dbReference type="Pfam" id="PF00628">
    <property type="entry name" value="PHD"/>
    <property type="match status" value="2"/>
</dbReference>
<feature type="compositionally biased region" description="Low complexity" evidence="5">
    <location>
        <begin position="477"/>
        <end position="510"/>
    </location>
</feature>
<dbReference type="PANTHER" id="PTHR47636">
    <property type="entry name" value="TRANSCRIPTIONAL REGULATORY PROTEIN RCO1"/>
    <property type="match status" value="1"/>
</dbReference>
<feature type="compositionally biased region" description="Low complexity" evidence="5">
    <location>
        <begin position="1153"/>
        <end position="1170"/>
    </location>
</feature>
<feature type="domain" description="PHD-type" evidence="6">
    <location>
        <begin position="727"/>
        <end position="775"/>
    </location>
</feature>
<dbReference type="SUPFAM" id="SSF57903">
    <property type="entry name" value="FYVE/PHD zinc finger"/>
    <property type="match status" value="2"/>
</dbReference>
<feature type="compositionally biased region" description="Acidic residues" evidence="5">
    <location>
        <begin position="142"/>
        <end position="178"/>
    </location>
</feature>
<organism evidence="7 8">
    <name type="scientific">Thermothielavioides terrestris (strain ATCC 38088 / NRRL 8126)</name>
    <name type="common">Thielavia terrestris</name>
    <dbReference type="NCBI Taxonomy" id="578455"/>
    <lineage>
        <taxon>Eukaryota</taxon>
        <taxon>Fungi</taxon>
        <taxon>Dikarya</taxon>
        <taxon>Ascomycota</taxon>
        <taxon>Pezizomycotina</taxon>
        <taxon>Sordariomycetes</taxon>
        <taxon>Sordariomycetidae</taxon>
        <taxon>Sordariales</taxon>
        <taxon>Chaetomiaceae</taxon>
        <taxon>Thermothielavioides</taxon>
        <taxon>Thermothielavioides terrestris</taxon>
    </lineage>
</organism>
<keyword evidence="2 4" id="KW-0863">Zinc-finger</keyword>
<feature type="region of interest" description="Disordered" evidence="5">
    <location>
        <begin position="987"/>
        <end position="1019"/>
    </location>
</feature>
<dbReference type="InterPro" id="IPR019786">
    <property type="entry name" value="Zinc_finger_PHD-type_CS"/>
</dbReference>
<feature type="compositionally biased region" description="Low complexity" evidence="5">
    <location>
        <begin position="27"/>
        <end position="42"/>
    </location>
</feature>
<dbReference type="Gene3D" id="3.30.40.10">
    <property type="entry name" value="Zinc/RING finger domain, C3HC4 (zinc finger)"/>
    <property type="match status" value="2"/>
</dbReference>
<dbReference type="Proteomes" id="UP000008181">
    <property type="component" value="Chromosome 4"/>
</dbReference>
<dbReference type="HOGENOM" id="CLU_001648_0_0_1"/>
<dbReference type="KEGG" id="ttt:THITE_2155496"/>
<protein>
    <recommendedName>
        <fullName evidence="6">PHD-type domain-containing protein</fullName>
    </recommendedName>
</protein>
<feature type="region of interest" description="Disordered" evidence="5">
    <location>
        <begin position="1110"/>
        <end position="1247"/>
    </location>
</feature>
<dbReference type="PROSITE" id="PS50016">
    <property type="entry name" value="ZF_PHD_2"/>
    <property type="match status" value="1"/>
</dbReference>
<dbReference type="PROSITE" id="PS01359">
    <property type="entry name" value="ZF_PHD_1"/>
    <property type="match status" value="1"/>
</dbReference>
<feature type="compositionally biased region" description="Low complexity" evidence="5">
    <location>
        <begin position="1115"/>
        <end position="1131"/>
    </location>
</feature>
<dbReference type="RefSeq" id="XP_003655249.1">
    <property type="nucleotide sequence ID" value="XM_003655201.1"/>
</dbReference>
<dbReference type="InterPro" id="IPR052819">
    <property type="entry name" value="Chromatin_regulatory_protein"/>
</dbReference>
<feature type="compositionally biased region" description="Basic residues" evidence="5">
    <location>
        <begin position="464"/>
        <end position="476"/>
    </location>
</feature>
<feature type="compositionally biased region" description="Low complexity" evidence="5">
    <location>
        <begin position="189"/>
        <end position="204"/>
    </location>
</feature>
<dbReference type="InterPro" id="IPR013083">
    <property type="entry name" value="Znf_RING/FYVE/PHD"/>
</dbReference>
<name>G2RAN5_THETT</name>
<dbReference type="InterPro" id="IPR011011">
    <property type="entry name" value="Znf_FYVE_PHD"/>
</dbReference>
<feature type="compositionally biased region" description="Basic residues" evidence="5">
    <location>
        <begin position="567"/>
        <end position="576"/>
    </location>
</feature>
<dbReference type="STRING" id="578455.G2RAN5"/>
<keyword evidence="1" id="KW-0479">Metal-binding</keyword>
<accession>G2RAN5</accession>
<feature type="compositionally biased region" description="Gly residues" evidence="5">
    <location>
        <begin position="43"/>
        <end position="53"/>
    </location>
</feature>
<feature type="compositionally biased region" description="Low complexity" evidence="5">
    <location>
        <begin position="603"/>
        <end position="625"/>
    </location>
</feature>
<gene>
    <name evidence="7" type="ORF">THITE_2155496</name>
</gene>
<feature type="compositionally biased region" description="Low complexity" evidence="5">
    <location>
        <begin position="384"/>
        <end position="396"/>
    </location>
</feature>
<dbReference type="PANTHER" id="PTHR47636:SF1">
    <property type="entry name" value="TRANSCRIPTIONAL REGULATORY PROTEIN RCO1"/>
    <property type="match status" value="1"/>
</dbReference>
<evidence type="ECO:0000313" key="7">
    <source>
        <dbReference type="EMBL" id="AEO68913.1"/>
    </source>
</evidence>
<feature type="compositionally biased region" description="Basic and acidic residues" evidence="5">
    <location>
        <begin position="557"/>
        <end position="566"/>
    </location>
</feature>
<dbReference type="SMART" id="SM00249">
    <property type="entry name" value="PHD"/>
    <property type="match status" value="2"/>
</dbReference>
<dbReference type="GO" id="GO:0032221">
    <property type="term" value="C:Rpd3S complex"/>
    <property type="evidence" value="ECO:0007669"/>
    <property type="project" value="TreeGrafter"/>
</dbReference>
<feature type="compositionally biased region" description="Polar residues" evidence="5">
    <location>
        <begin position="1"/>
        <end position="22"/>
    </location>
</feature>
<evidence type="ECO:0000259" key="6">
    <source>
        <dbReference type="PROSITE" id="PS50016"/>
    </source>
</evidence>
<sequence length="1247" mass="132468">MASNSVSANTRATRSRFSSPQVAPNGAAGSSSSSTSASRAQGMGNGSGSGANGTEGQKAFMQRWLEPPVQVKASYQDDGLLRGGVFGNMAPLGTLPKVGLFKKTVTPTPAAPERTPVPVRRIVVKKKPAAAVPAPAPPPVSPEEDETEADETQEEDNGLADEGEGGHEAEEEEAEEELAAYSKDRKIRTAAASRRPRRSVASGASDDDEWEPRTPSQKGKGRRSLSRASTTGPLQKRPGSAGAGSQVDRKAFLDKVVEAAVDEALSHFRYPTAWALRTLYDENSSNQEFLDMIEKVLLQTANADTLERFGLLIQAKKREGKKDNKACYYFVPPSTNSRFTPRQPKRAPYGNLPEPAPEKDVEPEPEPEPELPPRKKRRSGRQQSEATSSASKMASSGGKGKAKTETPSRRSTRAHSVSSTSSLSSALSLSPPDGTQDEDGERPEGFDEAPSRTSPAPPQPITAAKRRRSNAPRKSRNVSPSRPSSAASNNTATPAPAAVSAQRQSPAAEEPAAHDEEQPYEMPAVVDSPLFPNSNNLNSKKGARSGAPPLVFATKVGKIDPNDPKQRLRQSARKITSKPLPDSNVRESSPRAAATRPRRGEEPATPAAPAAASSRPRTSLPSSRPTPAPREGRSTRSSLKRAHDDLEDQPSPTAANLFPGSEVASTAADSRAGTPALRPAKKPRTGLRVKNSPMKKKNGPSAGIPRPSGERSSPVGNGNAAREDDNDDYCSSCGGNGELICCDGCTRSFHVRCADPILLQDAMPVEWFCNVCRANRDPAGVPSHGGPFALVLEKLEAKNSSAFRLPASVRERFEGVRTGTEGEYEEVVAPVKPTRKKKSDEDQVPDFFRLRDADGNAAICHVCQKSSSSNRAIIPCSVCGIYWHLDCLDPPLALPPALRTWRCPLHTDDFLDSLVSLGPAHKHRKVKDAPVIRPAFTRGYVNNGYVQIDLDDSEDESGWRDVETFGRTVRLSEKGIMLDFLSRTRKSVDRQTNAAQDDRPAPSPVPTTVPTTTAPTPAPMAQRSLKEQQAALNLAQLSGSQDDGISVLIDAMISQADPSVIDMMARASATNLESGQLEQMDQQGLIAMLAHAESITARIRQLLGAAAPAQKQSTPADAPAEAAEVSAPVPSLTNSQSPEPDTDISATADVETSAVDADAAKSPASPATTDDVPPMTQGEKTPVQGDQSPAAPLPLPLEEDGPIESAGVPATPTKAAAITRDEPVVLEAGGEGEKALGEGPDDAPIEI</sequence>
<dbReference type="EMBL" id="CP003012">
    <property type="protein sequence ID" value="AEO68913.1"/>
    <property type="molecule type" value="Genomic_DNA"/>
</dbReference>
<dbReference type="InterPro" id="IPR019787">
    <property type="entry name" value="Znf_PHD-finger"/>
</dbReference>
<evidence type="ECO:0000256" key="1">
    <source>
        <dbReference type="ARBA" id="ARBA00022723"/>
    </source>
</evidence>
<feature type="region of interest" description="Disordered" evidence="5">
    <location>
        <begin position="127"/>
        <end position="246"/>
    </location>
</feature>
<dbReference type="CDD" id="cd15535">
    <property type="entry name" value="PHD1_Rco1"/>
    <property type="match status" value="1"/>
</dbReference>
<evidence type="ECO:0000256" key="5">
    <source>
        <dbReference type="SAM" id="MobiDB-lite"/>
    </source>
</evidence>